<gene>
    <name evidence="1" type="ORF">V1477_002828</name>
</gene>
<dbReference type="AlphaFoldDB" id="A0ABD2CUZ4"/>
<sequence>MSRTCRELFKPTGQANVLDKFQSEIKIAEVRRVQRTMSLPKKGPIVGQREKGGTRLVMETNHVALGKKCKYYAGEDEGFEDEIERERNDISFDCGKRNDKLTSFQLQVKWHTTLASFSPFYRCGAAWCGAMRCGAVRCGAVRCDTPRTQGYNGNFSRHVPPAAPPFHLQHDTLREGRRVDGWWCWKRDSRELGVEAGMDRIGSGVSRAIERRTMSGDRKERRVVSAHNAPNPPCLSYFLRSTYALSPIGDDFP</sequence>
<accession>A0ABD2CUZ4</accession>
<proteinExistence type="predicted"/>
<name>A0ABD2CUZ4_VESMC</name>
<dbReference type="Proteomes" id="UP001607303">
    <property type="component" value="Unassembled WGS sequence"/>
</dbReference>
<keyword evidence="2" id="KW-1185">Reference proteome</keyword>
<reference evidence="1 2" key="1">
    <citation type="journal article" date="2024" name="Ann. Entomol. Soc. Am.">
        <title>Genomic analyses of the southern and eastern yellowjacket wasps (Hymenoptera: Vespidae) reveal evolutionary signatures of social life.</title>
        <authorList>
            <person name="Catto M.A."/>
            <person name="Caine P.B."/>
            <person name="Orr S.E."/>
            <person name="Hunt B.G."/>
            <person name="Goodisman M.A.D."/>
        </authorList>
    </citation>
    <scope>NUCLEOTIDE SEQUENCE [LARGE SCALE GENOMIC DNA]</scope>
    <source>
        <strain evidence="1">232</strain>
        <tissue evidence="1">Head and thorax</tissue>
    </source>
</reference>
<comment type="caution">
    <text evidence="1">The sequence shown here is derived from an EMBL/GenBank/DDBJ whole genome shotgun (WGS) entry which is preliminary data.</text>
</comment>
<organism evidence="1 2">
    <name type="scientific">Vespula maculifrons</name>
    <name type="common">Eastern yellow jacket</name>
    <name type="synonym">Wasp</name>
    <dbReference type="NCBI Taxonomy" id="7453"/>
    <lineage>
        <taxon>Eukaryota</taxon>
        <taxon>Metazoa</taxon>
        <taxon>Ecdysozoa</taxon>
        <taxon>Arthropoda</taxon>
        <taxon>Hexapoda</taxon>
        <taxon>Insecta</taxon>
        <taxon>Pterygota</taxon>
        <taxon>Neoptera</taxon>
        <taxon>Endopterygota</taxon>
        <taxon>Hymenoptera</taxon>
        <taxon>Apocrita</taxon>
        <taxon>Aculeata</taxon>
        <taxon>Vespoidea</taxon>
        <taxon>Vespidae</taxon>
        <taxon>Vespinae</taxon>
        <taxon>Vespula</taxon>
    </lineage>
</organism>
<protein>
    <submittedName>
        <fullName evidence="1">Uncharacterized protein</fullName>
    </submittedName>
</protein>
<evidence type="ECO:0000313" key="2">
    <source>
        <dbReference type="Proteomes" id="UP001607303"/>
    </source>
</evidence>
<dbReference type="EMBL" id="JAYRBN010000029">
    <property type="protein sequence ID" value="KAL2748892.1"/>
    <property type="molecule type" value="Genomic_DNA"/>
</dbReference>
<evidence type="ECO:0000313" key="1">
    <source>
        <dbReference type="EMBL" id="KAL2748892.1"/>
    </source>
</evidence>